<proteinExistence type="predicted"/>
<dbReference type="Gramene" id="rna25818">
    <property type="protein sequence ID" value="RHN63150.1"/>
    <property type="gene ID" value="gene25818"/>
</dbReference>
<evidence type="ECO:0000313" key="1">
    <source>
        <dbReference type="EMBL" id="RHN63150.1"/>
    </source>
</evidence>
<dbReference type="EMBL" id="PSQE01000004">
    <property type="protein sequence ID" value="RHN63150.1"/>
    <property type="molecule type" value="Genomic_DNA"/>
</dbReference>
<dbReference type="AlphaFoldDB" id="A0A396IC35"/>
<comment type="caution">
    <text evidence="1">The sequence shown here is derived from an EMBL/GenBank/DDBJ whole genome shotgun (WGS) entry which is preliminary data.</text>
</comment>
<accession>A0A396IC35</accession>
<sequence length="42" mass="4771">MRRESLEGKVSLKTSLEGSGEVINLVLRSVLNVIWMIGKWKI</sequence>
<organism evidence="1">
    <name type="scientific">Medicago truncatula</name>
    <name type="common">Barrel medic</name>
    <name type="synonym">Medicago tribuloides</name>
    <dbReference type="NCBI Taxonomy" id="3880"/>
    <lineage>
        <taxon>Eukaryota</taxon>
        <taxon>Viridiplantae</taxon>
        <taxon>Streptophyta</taxon>
        <taxon>Embryophyta</taxon>
        <taxon>Tracheophyta</taxon>
        <taxon>Spermatophyta</taxon>
        <taxon>Magnoliopsida</taxon>
        <taxon>eudicotyledons</taxon>
        <taxon>Gunneridae</taxon>
        <taxon>Pentapetalae</taxon>
        <taxon>rosids</taxon>
        <taxon>fabids</taxon>
        <taxon>Fabales</taxon>
        <taxon>Fabaceae</taxon>
        <taxon>Papilionoideae</taxon>
        <taxon>50 kb inversion clade</taxon>
        <taxon>NPAAA clade</taxon>
        <taxon>Hologalegina</taxon>
        <taxon>IRL clade</taxon>
        <taxon>Trifolieae</taxon>
        <taxon>Medicago</taxon>
    </lineage>
</organism>
<reference evidence="1" key="1">
    <citation type="journal article" date="2018" name="Nat. Plants">
        <title>Whole-genome landscape of Medicago truncatula symbiotic genes.</title>
        <authorList>
            <person name="Pecrix Y."/>
            <person name="Gamas P."/>
            <person name="Carrere S."/>
        </authorList>
    </citation>
    <scope>NUCLEOTIDE SEQUENCE</scope>
    <source>
        <tissue evidence="1">Leaves</tissue>
    </source>
</reference>
<dbReference type="Proteomes" id="UP000265566">
    <property type="component" value="Chromosome 4"/>
</dbReference>
<gene>
    <name evidence="1" type="ORF">MtrunA17_Chr4g0055181</name>
</gene>
<name>A0A396IC35_MEDTR</name>
<protein>
    <submittedName>
        <fullName evidence="1">Uncharacterized protein</fullName>
    </submittedName>
</protein>